<dbReference type="SUPFAM" id="SSF55347">
    <property type="entry name" value="Glyceraldehyde-3-phosphate dehydrogenase-like, C-terminal domain"/>
    <property type="match status" value="1"/>
</dbReference>
<dbReference type="InterPro" id="IPR055170">
    <property type="entry name" value="GFO_IDH_MocA-like_dom"/>
</dbReference>
<dbReference type="Proteomes" id="UP001288320">
    <property type="component" value="Unassembled WGS sequence"/>
</dbReference>
<evidence type="ECO:0000313" key="6">
    <source>
        <dbReference type="Proteomes" id="UP001288320"/>
    </source>
</evidence>
<dbReference type="GeneID" id="92814487"/>
<dbReference type="EMBL" id="JAWNFV010000018">
    <property type="protein sequence ID" value="MDY5141237.1"/>
    <property type="molecule type" value="Genomic_DNA"/>
</dbReference>
<organism evidence="5 6">
    <name type="scientific">Actinotignum timonense</name>
    <dbReference type="NCBI Taxonomy" id="1870995"/>
    <lineage>
        <taxon>Bacteria</taxon>
        <taxon>Bacillati</taxon>
        <taxon>Actinomycetota</taxon>
        <taxon>Actinomycetes</taxon>
        <taxon>Actinomycetales</taxon>
        <taxon>Actinomycetaceae</taxon>
        <taxon>Actinotignum</taxon>
    </lineage>
</organism>
<comment type="similarity">
    <text evidence="1">Belongs to the Gfo/Idh/MocA family.</text>
</comment>
<feature type="domain" description="GFO/IDH/MocA-like oxidoreductase" evidence="4">
    <location>
        <begin position="132"/>
        <end position="252"/>
    </location>
</feature>
<evidence type="ECO:0000259" key="3">
    <source>
        <dbReference type="Pfam" id="PF01408"/>
    </source>
</evidence>
<dbReference type="GO" id="GO:0000166">
    <property type="term" value="F:nucleotide binding"/>
    <property type="evidence" value="ECO:0007669"/>
    <property type="project" value="InterPro"/>
</dbReference>
<comment type="caution">
    <text evidence="5">The sequence shown here is derived from an EMBL/GenBank/DDBJ whole genome shotgun (WGS) entry which is preliminary data.</text>
</comment>
<keyword evidence="2" id="KW-0560">Oxidoreductase</keyword>
<dbReference type="SUPFAM" id="SSF51735">
    <property type="entry name" value="NAD(P)-binding Rossmann-fold domains"/>
    <property type="match status" value="1"/>
</dbReference>
<evidence type="ECO:0000256" key="1">
    <source>
        <dbReference type="ARBA" id="ARBA00010928"/>
    </source>
</evidence>
<sequence length="339" mass="36934">MKIGLLGAGRAGLMHARILAHRVDELVIAEPKPERSAAVVSELEGEAATRARISEASVEATLTDVTLDALVLTSPTDVHAEQLLRGMELGIPMFTEKPVSTSLASTLKVREAARARGARIQVGFQRRFDTAYTRARAAVREKSLGELRRLSMGTMDQAPAAREFLAASGGIYIDCLIHDFDMLRWVTGREVTEVMAFGTDLGLADFRDFGDVCETAAVLRLEGDVLATAQSSRFNGHGYDVRMELHGTEQTLAVGFDSKLPVRSLEDGVSYPEESAWVDFIARFAACYEREIEAFLEVVAGRGEIPATVDDAVASLRIAEAVRLSQREHRVVSLAEIEG</sequence>
<dbReference type="Pfam" id="PF22725">
    <property type="entry name" value="GFO_IDH_MocA_C3"/>
    <property type="match status" value="1"/>
</dbReference>
<proteinExistence type="inferred from homology"/>
<dbReference type="AlphaFoldDB" id="A0AAW9HP73"/>
<accession>A0AAW9HP73</accession>
<dbReference type="Gene3D" id="3.30.360.10">
    <property type="entry name" value="Dihydrodipicolinate Reductase, domain 2"/>
    <property type="match status" value="1"/>
</dbReference>
<dbReference type="InterPro" id="IPR000683">
    <property type="entry name" value="Gfo/Idh/MocA-like_OxRdtase_N"/>
</dbReference>
<dbReference type="GO" id="GO:0016491">
    <property type="term" value="F:oxidoreductase activity"/>
    <property type="evidence" value="ECO:0007669"/>
    <property type="project" value="UniProtKB-KW"/>
</dbReference>
<feature type="domain" description="Gfo/Idh/MocA-like oxidoreductase N-terminal" evidence="3">
    <location>
        <begin position="1"/>
        <end position="124"/>
    </location>
</feature>
<name>A0AAW9HP73_9ACTO</name>
<dbReference type="Gene3D" id="3.40.50.720">
    <property type="entry name" value="NAD(P)-binding Rossmann-like Domain"/>
    <property type="match status" value="1"/>
</dbReference>
<evidence type="ECO:0000256" key="2">
    <source>
        <dbReference type="ARBA" id="ARBA00023002"/>
    </source>
</evidence>
<dbReference type="PANTHER" id="PTHR42840">
    <property type="entry name" value="NAD(P)-BINDING ROSSMANN-FOLD SUPERFAMILY PROTEIN-RELATED"/>
    <property type="match status" value="1"/>
</dbReference>
<dbReference type="PANTHER" id="PTHR42840:SF3">
    <property type="entry name" value="BINDING ROSSMANN FOLD OXIDOREDUCTASE, PUTATIVE (AFU_ORTHOLOGUE AFUA_2G10240)-RELATED"/>
    <property type="match status" value="1"/>
</dbReference>
<reference evidence="5" key="1">
    <citation type="submission" date="2023-10" db="EMBL/GenBank/DDBJ databases">
        <title>Whole Genome based description of the genera Actinobaculum and Actinotignum reveals a complex phylogenetic relationship within the species included in the genus Actinotignum.</title>
        <authorList>
            <person name="Jensen C.S."/>
            <person name="Dargis R."/>
            <person name="Kemp M."/>
            <person name="Christensen J.J."/>
        </authorList>
    </citation>
    <scope>NUCLEOTIDE SEQUENCE</scope>
    <source>
        <strain evidence="5">SLA_B245</strain>
    </source>
</reference>
<gene>
    <name evidence="5" type="ORF">R6G74_07965</name>
</gene>
<dbReference type="RefSeq" id="WP_087070573.1">
    <property type="nucleotide sequence ID" value="NZ_CAUPFC010000014.1"/>
</dbReference>
<evidence type="ECO:0000259" key="4">
    <source>
        <dbReference type="Pfam" id="PF22725"/>
    </source>
</evidence>
<dbReference type="Pfam" id="PF01408">
    <property type="entry name" value="GFO_IDH_MocA"/>
    <property type="match status" value="1"/>
</dbReference>
<dbReference type="InterPro" id="IPR036291">
    <property type="entry name" value="NAD(P)-bd_dom_sf"/>
</dbReference>
<protein>
    <submittedName>
        <fullName evidence="5">Gfo/Idh/MocA family oxidoreductase</fullName>
    </submittedName>
</protein>
<evidence type="ECO:0000313" key="5">
    <source>
        <dbReference type="EMBL" id="MDY5141237.1"/>
    </source>
</evidence>